<evidence type="ECO:0000259" key="6">
    <source>
        <dbReference type="PROSITE" id="PS50850"/>
    </source>
</evidence>
<organism evidence="7 8">
    <name type="scientific">Uncinula necator</name>
    <name type="common">Grape powdery mildew</name>
    <dbReference type="NCBI Taxonomy" id="52586"/>
    <lineage>
        <taxon>Eukaryota</taxon>
        <taxon>Fungi</taxon>
        <taxon>Dikarya</taxon>
        <taxon>Ascomycota</taxon>
        <taxon>Pezizomycotina</taxon>
        <taxon>Leotiomycetes</taxon>
        <taxon>Erysiphales</taxon>
        <taxon>Erysiphaceae</taxon>
        <taxon>Erysiphe</taxon>
    </lineage>
</organism>
<dbReference type="Gene3D" id="1.20.1250.20">
    <property type="entry name" value="MFS general substrate transporter like domains"/>
    <property type="match status" value="1"/>
</dbReference>
<dbReference type="Gene3D" id="1.20.1720.10">
    <property type="entry name" value="Multidrug resistance protein D"/>
    <property type="match status" value="1"/>
</dbReference>
<feature type="transmembrane region" description="Helical" evidence="5">
    <location>
        <begin position="352"/>
        <end position="372"/>
    </location>
</feature>
<feature type="transmembrane region" description="Helical" evidence="5">
    <location>
        <begin position="186"/>
        <end position="205"/>
    </location>
</feature>
<feature type="transmembrane region" description="Helical" evidence="5">
    <location>
        <begin position="453"/>
        <end position="475"/>
    </location>
</feature>
<dbReference type="PANTHER" id="PTHR23501:SF67">
    <property type="entry name" value="MFS MULTIDRUG EFFLUX TRANSPORTER (EUROFUNG)"/>
    <property type="match status" value="1"/>
</dbReference>
<dbReference type="STRING" id="52586.A0A0B1P496"/>
<keyword evidence="8" id="KW-1185">Reference proteome</keyword>
<comment type="caution">
    <text evidence="7">The sequence shown here is derived from an EMBL/GenBank/DDBJ whole genome shotgun (WGS) entry which is preliminary data.</text>
</comment>
<dbReference type="Proteomes" id="UP000030854">
    <property type="component" value="Unassembled WGS sequence"/>
</dbReference>
<dbReference type="InterPro" id="IPR011701">
    <property type="entry name" value="MFS"/>
</dbReference>
<dbReference type="HOGENOM" id="CLU_000960_22_3_1"/>
<feature type="transmembrane region" description="Helical" evidence="5">
    <location>
        <begin position="278"/>
        <end position="297"/>
    </location>
</feature>
<dbReference type="SUPFAM" id="SSF103473">
    <property type="entry name" value="MFS general substrate transporter"/>
    <property type="match status" value="1"/>
</dbReference>
<evidence type="ECO:0000256" key="1">
    <source>
        <dbReference type="ARBA" id="ARBA00004141"/>
    </source>
</evidence>
<evidence type="ECO:0000313" key="8">
    <source>
        <dbReference type="Proteomes" id="UP000030854"/>
    </source>
</evidence>
<feature type="transmembrane region" description="Helical" evidence="5">
    <location>
        <begin position="507"/>
        <end position="537"/>
    </location>
</feature>
<dbReference type="PANTHER" id="PTHR23501">
    <property type="entry name" value="MAJOR FACILITATOR SUPERFAMILY"/>
    <property type="match status" value="1"/>
</dbReference>
<feature type="transmembrane region" description="Helical" evidence="5">
    <location>
        <begin position="217"/>
        <end position="236"/>
    </location>
</feature>
<keyword evidence="3 5" id="KW-1133">Transmembrane helix</keyword>
<feature type="transmembrane region" description="Helical" evidence="5">
    <location>
        <begin position="482"/>
        <end position="501"/>
    </location>
</feature>
<dbReference type="GO" id="GO:0000329">
    <property type="term" value="C:fungal-type vacuole membrane"/>
    <property type="evidence" value="ECO:0007669"/>
    <property type="project" value="TreeGrafter"/>
</dbReference>
<dbReference type="AlphaFoldDB" id="A0A0B1P496"/>
<reference evidence="7 8" key="1">
    <citation type="journal article" date="2014" name="BMC Genomics">
        <title>Adaptive genomic structural variation in the grape powdery mildew pathogen, Erysiphe necator.</title>
        <authorList>
            <person name="Jones L."/>
            <person name="Riaz S."/>
            <person name="Morales-Cruz A."/>
            <person name="Amrine K.C."/>
            <person name="McGuire B."/>
            <person name="Gubler W.D."/>
            <person name="Walker M.A."/>
            <person name="Cantu D."/>
        </authorList>
    </citation>
    <scope>NUCLEOTIDE SEQUENCE [LARGE SCALE GENOMIC DNA]</scope>
    <source>
        <strain evidence="8">c</strain>
    </source>
</reference>
<protein>
    <submittedName>
        <fullName evidence="7">Putative major facilitator superfamily transporter</fullName>
    </submittedName>
</protein>
<evidence type="ECO:0000256" key="2">
    <source>
        <dbReference type="ARBA" id="ARBA00022692"/>
    </source>
</evidence>
<dbReference type="EMBL" id="JNVN01002856">
    <property type="protein sequence ID" value="KHJ31489.1"/>
    <property type="molecule type" value="Genomic_DNA"/>
</dbReference>
<comment type="subcellular location">
    <subcellularLocation>
        <location evidence="1">Membrane</location>
        <topology evidence="1">Multi-pass membrane protein</topology>
    </subcellularLocation>
</comment>
<gene>
    <name evidence="7" type="ORF">EV44_g0892</name>
</gene>
<feature type="transmembrane region" description="Helical" evidence="5">
    <location>
        <begin position="616"/>
        <end position="638"/>
    </location>
</feature>
<name>A0A0B1P496_UNCNE</name>
<dbReference type="GO" id="GO:0015174">
    <property type="term" value="F:basic amino acid transmembrane transporter activity"/>
    <property type="evidence" value="ECO:0007669"/>
    <property type="project" value="TreeGrafter"/>
</dbReference>
<keyword evidence="2 5" id="KW-0812">Transmembrane</keyword>
<evidence type="ECO:0000256" key="4">
    <source>
        <dbReference type="ARBA" id="ARBA00023136"/>
    </source>
</evidence>
<feature type="domain" description="Major facilitator superfamily (MFS) profile" evidence="6">
    <location>
        <begin position="152"/>
        <end position="643"/>
    </location>
</feature>
<keyword evidence="4 5" id="KW-0472">Membrane</keyword>
<evidence type="ECO:0000256" key="3">
    <source>
        <dbReference type="ARBA" id="ARBA00022989"/>
    </source>
</evidence>
<feature type="transmembrane region" description="Helical" evidence="5">
    <location>
        <begin position="549"/>
        <end position="572"/>
    </location>
</feature>
<feature type="transmembrane region" description="Helical" evidence="5">
    <location>
        <begin position="309"/>
        <end position="331"/>
    </location>
</feature>
<evidence type="ECO:0000313" key="7">
    <source>
        <dbReference type="EMBL" id="KHJ31489.1"/>
    </source>
</evidence>
<accession>A0A0B1P496</accession>
<feature type="transmembrane region" description="Helical" evidence="5">
    <location>
        <begin position="378"/>
        <end position="396"/>
    </location>
</feature>
<dbReference type="Pfam" id="PF07690">
    <property type="entry name" value="MFS_1"/>
    <property type="match status" value="1"/>
</dbReference>
<sequence length="649" mass="71783">MVIFGEKEKKKITLLAFYLKIYITMNKSPSKGDLKDERKRLNQFQTSDMRSEISFRNEELTTNNTKCERNIPVDESQTLLYCTNITQSTESIGEELQRNSKLTNTQVYGTITEEPRRLSSTSLERIDTAQNIGIELKSPYLAGVSVHRFWLIFTVNLISFFIAVFDTTIMISSHPVITSAFESSNSASWLSTAFLLTSTGFQPLFGGLSDAVGRKKPLLFCLSILSIATMWCALAQSMTSFIIARAFCGLGAGGLISLSSIVISDLVPIEIRSIYQSYINVAFGVGSASGAALGGWIADSLGWRWEFGIQIPTLVLCLCTAYIAIPSYLGLTEANKNKSLLQALKEFDYKGSILLTMTTTFLILGLNLGGNILPWKNVFVILSLIISIILFPYLIYVESHTERPILPPKIMFQNPRASIILISCLGSMIAYTIIFNIPIFFQAVMLESATSSGLRLLVPSVVTSAAGTLVGFLISWTKRMKVFLVIGILFSFVGSIAMSFLRRGWQAWVYLIFLVPTSFGQGFMITTIFMSILSVSLQTEQAVVSSTVVLWRSLGTVFGVSLSSLILQNILWVCLDQNVIGPEREEVIKAVRKSVTAIHDLKPLYQDQVRDSYTTALHFTFASAAVLSLICLLACVSLKIPRIGTNRNT</sequence>
<dbReference type="PROSITE" id="PS50850">
    <property type="entry name" value="MFS"/>
    <property type="match status" value="1"/>
</dbReference>
<proteinExistence type="predicted"/>
<dbReference type="OMA" id="NNALVMR"/>
<evidence type="ECO:0000256" key="5">
    <source>
        <dbReference type="SAM" id="Phobius"/>
    </source>
</evidence>
<dbReference type="InterPro" id="IPR036259">
    <property type="entry name" value="MFS_trans_sf"/>
</dbReference>
<feature type="transmembrane region" description="Helical" evidence="5">
    <location>
        <begin position="149"/>
        <end position="171"/>
    </location>
</feature>
<feature type="transmembrane region" description="Helical" evidence="5">
    <location>
        <begin position="242"/>
        <end position="266"/>
    </location>
</feature>
<dbReference type="InterPro" id="IPR020846">
    <property type="entry name" value="MFS_dom"/>
</dbReference>
<feature type="transmembrane region" description="Helical" evidence="5">
    <location>
        <begin position="417"/>
        <end position="441"/>
    </location>
</feature>